<name>A0A9N8W156_9GLOM</name>
<protein>
    <submittedName>
        <fullName evidence="1">1498_t:CDS:1</fullName>
    </submittedName>
</protein>
<dbReference type="Proteomes" id="UP000789706">
    <property type="component" value="Unassembled WGS sequence"/>
</dbReference>
<proteinExistence type="predicted"/>
<dbReference type="EMBL" id="CAJVPK010000187">
    <property type="protein sequence ID" value="CAG8469830.1"/>
    <property type="molecule type" value="Genomic_DNA"/>
</dbReference>
<reference evidence="1" key="1">
    <citation type="submission" date="2021-06" db="EMBL/GenBank/DDBJ databases">
        <authorList>
            <person name="Kallberg Y."/>
            <person name="Tangrot J."/>
            <person name="Rosling A."/>
        </authorList>
    </citation>
    <scope>NUCLEOTIDE SEQUENCE</scope>
    <source>
        <strain evidence="1">AZ414A</strain>
    </source>
</reference>
<dbReference type="AlphaFoldDB" id="A0A9N8W156"/>
<evidence type="ECO:0000313" key="2">
    <source>
        <dbReference type="Proteomes" id="UP000789706"/>
    </source>
</evidence>
<evidence type="ECO:0000313" key="1">
    <source>
        <dbReference type="EMBL" id="CAG8469830.1"/>
    </source>
</evidence>
<sequence>MSSSLPTLCFDEIFKHLCGDLYSLYACALVNRHWWRHAVVELWRDPFVVFKSRYRRAKLFNSLLLFFDETISKPTHGPCLAYLKKFNLAELVKTGKSKDRIDLKLIKDISHVIVSYGNNLQELDNDLVVPFFQNRFYTSQQSFDVSIWNFFEFPNANTSFTYLQRLFVDNLNVYPILKAAISVAPNINEISIRMYCRNYWGRCHASNYTDDLFPISSLDLLGSFTKLERFNIIEGPRTRWRSFEADAFLCQVGSYFPATINHFGFDVDCKFSVEALTALLDLAPNLISLSFTRCTKFNNEHLNAICQHKEIHLNTLSLPSRRNVDRLTLQQAKKQITKVCFDTSMSFHDFIKDYDSDDSYIKRNKLDYYNQAYDSSDFEYDSSTSYAERCGIEDDDGNDFEDFEDFDDYEENDYDRDYFDMDSDDDLYDIDEEELHFHYDDYINNDPDLAYHFR</sequence>
<keyword evidence="2" id="KW-1185">Reference proteome</keyword>
<gene>
    <name evidence="1" type="ORF">DEBURN_LOCUS3105</name>
</gene>
<dbReference type="InterPro" id="IPR016024">
    <property type="entry name" value="ARM-type_fold"/>
</dbReference>
<organism evidence="1 2">
    <name type="scientific">Diversispora eburnea</name>
    <dbReference type="NCBI Taxonomy" id="1213867"/>
    <lineage>
        <taxon>Eukaryota</taxon>
        <taxon>Fungi</taxon>
        <taxon>Fungi incertae sedis</taxon>
        <taxon>Mucoromycota</taxon>
        <taxon>Glomeromycotina</taxon>
        <taxon>Glomeromycetes</taxon>
        <taxon>Diversisporales</taxon>
        <taxon>Diversisporaceae</taxon>
        <taxon>Diversispora</taxon>
    </lineage>
</organism>
<dbReference type="OrthoDB" id="2349525at2759"/>
<accession>A0A9N8W156</accession>
<dbReference type="Gene3D" id="3.80.10.10">
    <property type="entry name" value="Ribonuclease Inhibitor"/>
    <property type="match status" value="1"/>
</dbReference>
<dbReference type="SUPFAM" id="SSF48371">
    <property type="entry name" value="ARM repeat"/>
    <property type="match status" value="1"/>
</dbReference>
<dbReference type="InterPro" id="IPR032675">
    <property type="entry name" value="LRR_dom_sf"/>
</dbReference>
<comment type="caution">
    <text evidence="1">The sequence shown here is derived from an EMBL/GenBank/DDBJ whole genome shotgun (WGS) entry which is preliminary data.</text>
</comment>